<dbReference type="KEGG" id="doe:DENOEST_3514"/>
<evidence type="ECO:0000313" key="2">
    <source>
        <dbReference type="Proteomes" id="UP000515733"/>
    </source>
</evidence>
<proteinExistence type="predicted"/>
<name>A0A6S6XZY6_9PROT</name>
<dbReference type="InterPro" id="IPR029045">
    <property type="entry name" value="ClpP/crotonase-like_dom_sf"/>
</dbReference>
<accession>A0A6S6XZY6</accession>
<gene>
    <name evidence="1" type="ORF">DENOEST_3514</name>
</gene>
<sequence length="256" mass="27734">MKMSGDIKVHIETGVALVSIANPPVNAISRQMLTRITEVFDSLHHHPGANVAILAGTGDRAFCAGADLKDTSEDAWRTADHGRSMRTALESIYECAIPVIAAVNGPALGGGLALVAACDYAIASERATFGLPEIDMGVLGGARHAARLFPINAVRRMHYSAIRIDAMEAYRLGAVLRVVPHSRLMAEAMGEAAMLAAKMPRGLRLAKENLNAIEWMDLKNGYRFEQTRTDLLCQTRDAVEARAAYLERRPPVFIGE</sequence>
<dbReference type="InterPro" id="IPR001753">
    <property type="entry name" value="Enoyl-CoA_hydra/iso"/>
</dbReference>
<keyword evidence="2" id="KW-1185">Reference proteome</keyword>
<dbReference type="Proteomes" id="UP000515733">
    <property type="component" value="Chromosome"/>
</dbReference>
<dbReference type="SUPFAM" id="SSF52096">
    <property type="entry name" value="ClpP/crotonase"/>
    <property type="match status" value="1"/>
</dbReference>
<dbReference type="PANTHER" id="PTHR11941:SF54">
    <property type="entry name" value="ENOYL-COA HYDRATASE, MITOCHONDRIAL"/>
    <property type="match status" value="1"/>
</dbReference>
<protein>
    <submittedName>
        <fullName evidence="1">Enoyl-CoA hydratase</fullName>
    </submittedName>
</protein>
<dbReference type="PANTHER" id="PTHR11941">
    <property type="entry name" value="ENOYL-COA HYDRATASE-RELATED"/>
    <property type="match status" value="1"/>
</dbReference>
<organism evidence="1 2">
    <name type="scientific">Denitratisoma oestradiolicum</name>
    <dbReference type="NCBI Taxonomy" id="311182"/>
    <lineage>
        <taxon>Bacteria</taxon>
        <taxon>Pseudomonadati</taxon>
        <taxon>Pseudomonadota</taxon>
        <taxon>Betaproteobacteria</taxon>
        <taxon>Nitrosomonadales</taxon>
        <taxon>Sterolibacteriaceae</taxon>
        <taxon>Denitratisoma</taxon>
    </lineage>
</organism>
<dbReference type="EMBL" id="LR778301">
    <property type="protein sequence ID" value="CAB1370668.1"/>
    <property type="molecule type" value="Genomic_DNA"/>
</dbReference>
<dbReference type="AlphaFoldDB" id="A0A6S6XZY6"/>
<reference evidence="1 2" key="1">
    <citation type="submission" date="2020-03" db="EMBL/GenBank/DDBJ databases">
        <authorList>
            <consortium name="Genoscope - CEA"/>
            <person name="William W."/>
        </authorList>
    </citation>
    <scope>NUCLEOTIDE SEQUENCE [LARGE SCALE GENOMIC DNA]</scope>
    <source>
        <strain evidence="2">DSM 16959</strain>
    </source>
</reference>
<dbReference type="Gene3D" id="3.90.226.10">
    <property type="entry name" value="2-enoyl-CoA Hydratase, Chain A, domain 1"/>
    <property type="match status" value="1"/>
</dbReference>
<dbReference type="GO" id="GO:0003824">
    <property type="term" value="F:catalytic activity"/>
    <property type="evidence" value="ECO:0007669"/>
    <property type="project" value="UniProtKB-ARBA"/>
</dbReference>
<dbReference type="GO" id="GO:0006635">
    <property type="term" value="P:fatty acid beta-oxidation"/>
    <property type="evidence" value="ECO:0007669"/>
    <property type="project" value="TreeGrafter"/>
</dbReference>
<dbReference type="CDD" id="cd06558">
    <property type="entry name" value="crotonase-like"/>
    <property type="match status" value="1"/>
</dbReference>
<evidence type="ECO:0000313" key="1">
    <source>
        <dbReference type="EMBL" id="CAB1370668.1"/>
    </source>
</evidence>
<dbReference type="Pfam" id="PF00378">
    <property type="entry name" value="ECH_1"/>
    <property type="match status" value="1"/>
</dbReference>